<name>A0ABW3Q480_9BACT</name>
<keyword evidence="1" id="KW-0812">Transmembrane</keyword>
<gene>
    <name evidence="2" type="ORF">ACFQ4C_02000</name>
</gene>
<dbReference type="PANTHER" id="PTHR35807">
    <property type="entry name" value="TRANSCRIPTIONAL REGULATOR REDD-RELATED"/>
    <property type="match status" value="1"/>
</dbReference>
<keyword evidence="1" id="KW-0472">Membrane</keyword>
<dbReference type="SUPFAM" id="SSF117281">
    <property type="entry name" value="Kelch motif"/>
    <property type="match status" value="1"/>
</dbReference>
<dbReference type="RefSeq" id="WP_265990533.1">
    <property type="nucleotide sequence ID" value="NZ_CP110973.1"/>
</dbReference>
<feature type="transmembrane region" description="Helical" evidence="1">
    <location>
        <begin position="553"/>
        <end position="570"/>
    </location>
</feature>
<evidence type="ECO:0000313" key="2">
    <source>
        <dbReference type="EMBL" id="MFD1139856.1"/>
    </source>
</evidence>
<evidence type="ECO:0000313" key="3">
    <source>
        <dbReference type="Proteomes" id="UP001597116"/>
    </source>
</evidence>
<protein>
    <submittedName>
        <fullName evidence="2">Galactose oxidase</fullName>
    </submittedName>
</protein>
<proteinExistence type="predicted"/>
<dbReference type="InterPro" id="IPR051677">
    <property type="entry name" value="AfsR-DnrI-RedD_regulator"/>
</dbReference>
<dbReference type="EMBL" id="JBHTLP010000001">
    <property type="protein sequence ID" value="MFD1139856.1"/>
    <property type="molecule type" value="Genomic_DNA"/>
</dbReference>
<reference evidence="3" key="1">
    <citation type="journal article" date="2019" name="Int. J. Syst. Evol. Microbiol.">
        <title>The Global Catalogue of Microorganisms (GCM) 10K type strain sequencing project: providing services to taxonomists for standard genome sequencing and annotation.</title>
        <authorList>
            <consortium name="The Broad Institute Genomics Platform"/>
            <consortium name="The Broad Institute Genome Sequencing Center for Infectious Disease"/>
            <person name="Wu L."/>
            <person name="Ma J."/>
        </authorList>
    </citation>
    <scope>NUCLEOTIDE SEQUENCE [LARGE SCALE GENOMIC DNA]</scope>
    <source>
        <strain evidence="3">CCUG 55608</strain>
    </source>
</reference>
<accession>A0ABW3Q480</accession>
<dbReference type="Gene3D" id="2.120.10.80">
    <property type="entry name" value="Kelch-type beta propeller"/>
    <property type="match status" value="1"/>
</dbReference>
<keyword evidence="3" id="KW-1185">Reference proteome</keyword>
<dbReference type="PANTHER" id="PTHR35807:SF1">
    <property type="entry name" value="TRANSCRIPTIONAL REGULATOR REDD"/>
    <property type="match status" value="1"/>
</dbReference>
<sequence>MRFWIALILFFLLVVSGLQNSAYAQVYGLGFTSYEVVQDKRTGLELNPEKPFCLSDDFEISFEMSFLADRKNYFGYVVRLIENDTRNIDILYDNSDAVTHHFKVVVGDRFSTIAFNIPEADLFQKWNKIRLVFNKKQKTISLISGSQRFRYPFEPAHKGCYKILFGATRYKNFSTTDVPPMKIRNIQLLENGEPRHHWPLDEMQGTKTVDILGHREAQATNPLWIKKMHYDWHPLKTVVMPGPARITGDPTTGTVYVVGQDSLVSYRVATDQVQRNGYPAQHLFMDNQVLFEKSLNKIFNIHINEKQVTAFDLETRQWNRSVADSSLKTHFLHANKFYAPRDSSLYMLGGYGHLEYKDRIQKYDLRTGTWSILPNKDTLFTPRYLAALGRVQGGAYLLGGYGSPTGKQLLNPRHGYDLLYFNTKEGTFRRIYRLDLPEDDFVFANSMVVNEKDSSFYALVFPKDKFSTELQLIRGSLVKPQYSRVGSSIPFQFVDTSSFADLFFDNHTNRFVAITSSRTDRNQTRVSIYSLFAPPLRTAPEPTRQARSLGPKMGIALTGLVALLALLVYFQRKRGSKVTPTALAPVSEPVRALTAEPATPAPSLSVKPLPAQNCILLFGNLQIFDAQGTEITKALTPLLKELFLVLLLYSTRSEGISSEKLIELLWFDKNAESARNNRSVNIAKLKAILDKLEHCEISKETGYWRLNIDSSSIRVDYRDYLRLISAHQTLTKQEVTELASIIKRGSFLANQEYEWLDPFKSEISNEVVNTYLRYASSVSISDDPEFLIQLANYIFYFDPVNEEAMIIKCKALAFLGKHSLAKTALETFSREYSRIYGEEFRKDMPEVLHS</sequence>
<evidence type="ECO:0000256" key="1">
    <source>
        <dbReference type="SAM" id="Phobius"/>
    </source>
</evidence>
<organism evidence="2 3">
    <name type="scientific">Larkinella insperata</name>
    <dbReference type="NCBI Taxonomy" id="332158"/>
    <lineage>
        <taxon>Bacteria</taxon>
        <taxon>Pseudomonadati</taxon>
        <taxon>Bacteroidota</taxon>
        <taxon>Cytophagia</taxon>
        <taxon>Cytophagales</taxon>
        <taxon>Spirosomataceae</taxon>
        <taxon>Larkinella</taxon>
    </lineage>
</organism>
<dbReference type="Proteomes" id="UP001597116">
    <property type="component" value="Unassembled WGS sequence"/>
</dbReference>
<keyword evidence="1" id="KW-1133">Transmembrane helix</keyword>
<dbReference type="InterPro" id="IPR015915">
    <property type="entry name" value="Kelch-typ_b-propeller"/>
</dbReference>
<comment type="caution">
    <text evidence="2">The sequence shown here is derived from an EMBL/GenBank/DDBJ whole genome shotgun (WGS) entry which is preliminary data.</text>
</comment>